<dbReference type="EMBL" id="MU842831">
    <property type="protein sequence ID" value="KAK2032426.1"/>
    <property type="molecule type" value="Genomic_DNA"/>
</dbReference>
<reference evidence="2" key="1">
    <citation type="submission" date="2021-06" db="EMBL/GenBank/DDBJ databases">
        <title>Comparative genomics, transcriptomics and evolutionary studies reveal genomic signatures of adaptation to plant cell wall in hemibiotrophic fungi.</title>
        <authorList>
            <consortium name="DOE Joint Genome Institute"/>
            <person name="Baroncelli R."/>
            <person name="Diaz J.F."/>
            <person name="Benocci T."/>
            <person name="Peng M."/>
            <person name="Battaglia E."/>
            <person name="Haridas S."/>
            <person name="Andreopoulos W."/>
            <person name="Labutti K."/>
            <person name="Pangilinan J."/>
            <person name="Floch G.L."/>
            <person name="Makela M.R."/>
            <person name="Henrissat B."/>
            <person name="Grigoriev I.V."/>
            <person name="Crouch J.A."/>
            <person name="De Vries R.P."/>
            <person name="Sukno S.A."/>
            <person name="Thon M.R."/>
        </authorList>
    </citation>
    <scope>NUCLEOTIDE SEQUENCE</scope>
    <source>
        <strain evidence="2">MAFF235873</strain>
    </source>
</reference>
<evidence type="ECO:0000313" key="3">
    <source>
        <dbReference type="Proteomes" id="UP001232148"/>
    </source>
</evidence>
<evidence type="ECO:0000256" key="1">
    <source>
        <dbReference type="SAM" id="SignalP"/>
    </source>
</evidence>
<dbReference type="AlphaFoldDB" id="A0AAD9M330"/>
<keyword evidence="1" id="KW-0732">Signal</keyword>
<comment type="caution">
    <text evidence="2">The sequence shown here is derived from an EMBL/GenBank/DDBJ whole genome shotgun (WGS) entry which is preliminary data.</text>
</comment>
<feature type="signal peptide" evidence="1">
    <location>
        <begin position="1"/>
        <end position="29"/>
    </location>
</feature>
<organism evidence="2 3">
    <name type="scientific">Colletotrichum zoysiae</name>
    <dbReference type="NCBI Taxonomy" id="1216348"/>
    <lineage>
        <taxon>Eukaryota</taxon>
        <taxon>Fungi</taxon>
        <taxon>Dikarya</taxon>
        <taxon>Ascomycota</taxon>
        <taxon>Pezizomycotina</taxon>
        <taxon>Sordariomycetes</taxon>
        <taxon>Hypocreomycetidae</taxon>
        <taxon>Glomerellales</taxon>
        <taxon>Glomerellaceae</taxon>
        <taxon>Colletotrichum</taxon>
        <taxon>Colletotrichum graminicola species complex</taxon>
    </lineage>
</organism>
<feature type="chain" id="PRO_5042062316" description="Secreted peptide" evidence="1">
    <location>
        <begin position="30"/>
        <end position="74"/>
    </location>
</feature>
<evidence type="ECO:0008006" key="4">
    <source>
        <dbReference type="Google" id="ProtNLM"/>
    </source>
</evidence>
<evidence type="ECO:0000313" key="2">
    <source>
        <dbReference type="EMBL" id="KAK2032426.1"/>
    </source>
</evidence>
<proteinExistence type="predicted"/>
<keyword evidence="3" id="KW-1185">Reference proteome</keyword>
<sequence length="74" mass="8090">MLEIAALLFPSLVAPYFLFLAVYLPSVQSSTEPTPLEPSACCRCHAGSAFEDLLLPSELPRIVDSICIFMDRTA</sequence>
<accession>A0AAD9M330</accession>
<protein>
    <recommendedName>
        <fullName evidence="4">Secreted peptide</fullName>
    </recommendedName>
</protein>
<name>A0AAD9M330_9PEZI</name>
<gene>
    <name evidence="2" type="ORF">LX32DRAFT_636336</name>
</gene>
<dbReference type="Proteomes" id="UP001232148">
    <property type="component" value="Unassembled WGS sequence"/>
</dbReference>